<comment type="caution">
    <text evidence="1">The sequence shown here is derived from an EMBL/GenBank/DDBJ whole genome shotgun (WGS) entry which is preliminary data.</text>
</comment>
<protein>
    <submittedName>
        <fullName evidence="1">Uncharacterized protein</fullName>
    </submittedName>
</protein>
<evidence type="ECO:0000313" key="1">
    <source>
        <dbReference type="EMBL" id="OUP67602.1"/>
    </source>
</evidence>
<gene>
    <name evidence="1" type="ORF">B5F11_17495</name>
    <name evidence="2" type="ORF">DXC40_13140</name>
</gene>
<evidence type="ECO:0000313" key="3">
    <source>
        <dbReference type="Proteomes" id="UP000196386"/>
    </source>
</evidence>
<dbReference type="EMBL" id="NFKP01000030">
    <property type="protein sequence ID" value="OUP67602.1"/>
    <property type="molecule type" value="Genomic_DNA"/>
</dbReference>
<sequence>MRTEYRDDPTVDTADLPYGWHKGDTCVMITNKAKKSTSEYIVESYDGVYFGVRSHTGLYHRVSPWRIFRTKEEAIEILAEQKYGGISL</sequence>
<dbReference type="RefSeq" id="WP_035298926.1">
    <property type="nucleotide sequence ID" value="NZ_JADPBN010000004.1"/>
</dbReference>
<reference evidence="2 4" key="3">
    <citation type="submission" date="2018-08" db="EMBL/GenBank/DDBJ databases">
        <title>A genome reference for cultivated species of the human gut microbiota.</title>
        <authorList>
            <person name="Zou Y."/>
            <person name="Xue W."/>
            <person name="Luo G."/>
        </authorList>
    </citation>
    <scope>NUCLEOTIDE SEQUENCE [LARGE SCALE GENOMIC DNA]</scope>
    <source>
        <strain evidence="2 4">TF05-12AC</strain>
    </source>
</reference>
<accession>A0A1Y4MW37</accession>
<dbReference type="Proteomes" id="UP000260828">
    <property type="component" value="Unassembled WGS sequence"/>
</dbReference>
<name>A0A1Y4MW37_9FIRM</name>
<evidence type="ECO:0000313" key="2">
    <source>
        <dbReference type="EMBL" id="RGE66715.1"/>
    </source>
</evidence>
<proteinExistence type="predicted"/>
<dbReference type="EMBL" id="QVME01000007">
    <property type="protein sequence ID" value="RGE66715.1"/>
    <property type="molecule type" value="Genomic_DNA"/>
</dbReference>
<dbReference type="AlphaFoldDB" id="A0A1Y4MW37"/>
<reference evidence="3" key="1">
    <citation type="submission" date="2017-04" db="EMBL/GenBank/DDBJ databases">
        <title>Function of individual gut microbiota members based on whole genome sequencing of pure cultures obtained from chicken caecum.</title>
        <authorList>
            <person name="Medvecky M."/>
            <person name="Cejkova D."/>
            <person name="Polansky O."/>
            <person name="Karasova D."/>
            <person name="Kubasova T."/>
            <person name="Cizek A."/>
            <person name="Rychlik I."/>
        </authorList>
    </citation>
    <scope>NUCLEOTIDE SEQUENCE [LARGE SCALE GENOMIC DNA]</scope>
    <source>
        <strain evidence="3">An175</strain>
    </source>
</reference>
<reference evidence="1" key="2">
    <citation type="journal article" date="2018" name="BMC Genomics">
        <title>Whole genome sequencing and function prediction of 133 gut anaerobes isolated from chicken caecum in pure cultures.</title>
        <authorList>
            <person name="Medvecky M."/>
            <person name="Cejkova D."/>
            <person name="Polansky O."/>
            <person name="Karasova D."/>
            <person name="Kubasova T."/>
            <person name="Cizek A."/>
            <person name="Rychlik I."/>
        </authorList>
    </citation>
    <scope>NUCLEOTIDE SEQUENCE</scope>
    <source>
        <strain evidence="1">An175</strain>
    </source>
</reference>
<dbReference type="Proteomes" id="UP000196386">
    <property type="component" value="Unassembled WGS sequence"/>
</dbReference>
<evidence type="ECO:0000313" key="4">
    <source>
        <dbReference type="Proteomes" id="UP000260828"/>
    </source>
</evidence>
<organism evidence="1 3">
    <name type="scientific">Anaerotruncus colihominis</name>
    <dbReference type="NCBI Taxonomy" id="169435"/>
    <lineage>
        <taxon>Bacteria</taxon>
        <taxon>Bacillati</taxon>
        <taxon>Bacillota</taxon>
        <taxon>Clostridia</taxon>
        <taxon>Eubacteriales</taxon>
        <taxon>Oscillospiraceae</taxon>
        <taxon>Anaerotruncus</taxon>
    </lineage>
</organism>